<evidence type="ECO:0000313" key="1">
    <source>
        <dbReference type="EMBL" id="RJL30481.1"/>
    </source>
</evidence>
<dbReference type="EMBL" id="QZEY01000009">
    <property type="protein sequence ID" value="RJL30481.1"/>
    <property type="molecule type" value="Genomic_DNA"/>
</dbReference>
<gene>
    <name evidence="1" type="ORF">D5H75_23245</name>
</gene>
<evidence type="ECO:0000313" key="2">
    <source>
        <dbReference type="Proteomes" id="UP000265768"/>
    </source>
</evidence>
<dbReference type="Pfam" id="PF18986">
    <property type="entry name" value="DUF5719"/>
    <property type="match status" value="1"/>
</dbReference>
<dbReference type="OrthoDB" id="3729011at2"/>
<dbReference type="RefSeq" id="WP_119928629.1">
    <property type="nucleotide sequence ID" value="NZ_QZEY01000009.1"/>
</dbReference>
<dbReference type="Proteomes" id="UP000265768">
    <property type="component" value="Unassembled WGS sequence"/>
</dbReference>
<accession>A0A3A4AND6</accession>
<protein>
    <recommendedName>
        <fullName evidence="3">Secreted protein</fullName>
    </recommendedName>
</protein>
<dbReference type="InterPro" id="IPR043777">
    <property type="entry name" value="DUF5719"/>
</dbReference>
<comment type="caution">
    <text evidence="1">The sequence shown here is derived from an EMBL/GenBank/DDBJ whole genome shotgun (WGS) entry which is preliminary data.</text>
</comment>
<name>A0A3A4AND6_9ACTN</name>
<proteinExistence type="predicted"/>
<sequence length="474" mass="47961">MRTFVESRFSLLAMVLVASLALYGVALGSRPDSAAPPVAPPVKAAVHAVSAVCPDPAGARVSVVTPPGRGERGRAVTRVLGRPEPVATVERPGTPWYGEARERAPLSVSADGAMAAGLEAAQTGRAVSGRLRGLSAARCVEPAATSWFVGPGPASAEVLVYLANIDDTRASAEIVAYTGEGPIIGDAGRGLLLAPGEHRVVNLKDVAPMAQVAALEVRTHEGRVAAAVRAVLPGGGVDWLPAAAPPAPRAIVSGVPGGAGRRQLFVAVPGEADALVDVKVVTADGTYALKGREQLEVPAGSAGYLELATGLAGQPASVIVTSEVPVVAGLMSVGTGTRQDVGFTASSPPIDSGSVVADNRSSRGQSSRLVLTAPAAPGRVRVTLLPARGPAPAPSQVEVPAGRTREVRLALPPGGDTGYAVLVEPLPGSGPVYGGRTLEERARTGLMLTIQPLAPARTWTYVPPVADSAAAVTD</sequence>
<dbReference type="AlphaFoldDB" id="A0A3A4AND6"/>
<organism evidence="1 2">
    <name type="scientific">Bailinhaonella thermotolerans</name>
    <dbReference type="NCBI Taxonomy" id="1070861"/>
    <lineage>
        <taxon>Bacteria</taxon>
        <taxon>Bacillati</taxon>
        <taxon>Actinomycetota</taxon>
        <taxon>Actinomycetes</taxon>
        <taxon>Streptosporangiales</taxon>
        <taxon>Streptosporangiaceae</taxon>
        <taxon>Bailinhaonella</taxon>
    </lineage>
</organism>
<reference evidence="1 2" key="1">
    <citation type="submission" date="2018-09" db="EMBL/GenBank/DDBJ databases">
        <title>YIM 75507 draft genome.</title>
        <authorList>
            <person name="Tang S."/>
            <person name="Feng Y."/>
        </authorList>
    </citation>
    <scope>NUCLEOTIDE SEQUENCE [LARGE SCALE GENOMIC DNA]</scope>
    <source>
        <strain evidence="1 2">YIM 75507</strain>
    </source>
</reference>
<evidence type="ECO:0008006" key="3">
    <source>
        <dbReference type="Google" id="ProtNLM"/>
    </source>
</evidence>
<keyword evidence="2" id="KW-1185">Reference proteome</keyword>